<sequence length="59" mass="6535">MTDREQNRPTPPSEAPGESGDSAARREAKDAVVPDRKNAEPDTDTRDRESTQDDRNPPT</sequence>
<dbReference type="HOGENOM" id="CLU_2959107_0_0_11"/>
<proteinExistence type="predicted"/>
<dbReference type="AlphaFoldDB" id="F2RAZ9"/>
<protein>
    <submittedName>
        <fullName evidence="2">Uncharacterized protein</fullName>
    </submittedName>
</protein>
<reference evidence="2 3" key="1">
    <citation type="journal article" date="2011" name="BMC Genomics">
        <title>Genome-wide analysis of the role of GlnR in Streptomyces venezuelae provides new insights into global nitrogen regulation in actinomycetes.</title>
        <authorList>
            <person name="Pullan S.T."/>
            <person name="Bibb M.J."/>
            <person name="Merrick M."/>
        </authorList>
    </citation>
    <scope>NUCLEOTIDE SEQUENCE [LARGE SCALE GENOMIC DNA]</scope>
    <source>
        <strain evidence="3">ATCC 10712 / CBS 650.69 / DSM 40230 / JCM 4526 / NBRC 13096 / PD 04745</strain>
    </source>
</reference>
<organism evidence="2 3">
    <name type="scientific">Streptomyces venezuelae (strain ATCC 10712 / CBS 650.69 / DSM 40230 / JCM 4526 / NBRC 13096 / PD 04745)</name>
    <dbReference type="NCBI Taxonomy" id="953739"/>
    <lineage>
        <taxon>Bacteria</taxon>
        <taxon>Bacillati</taxon>
        <taxon>Actinomycetota</taxon>
        <taxon>Actinomycetes</taxon>
        <taxon>Kitasatosporales</taxon>
        <taxon>Streptomycetaceae</taxon>
        <taxon>Streptomyces</taxon>
    </lineage>
</organism>
<feature type="compositionally biased region" description="Basic and acidic residues" evidence="1">
    <location>
        <begin position="23"/>
        <end position="59"/>
    </location>
</feature>
<dbReference type="RefSeq" id="WP_015037113.1">
    <property type="nucleotide sequence ID" value="NC_018750.1"/>
</dbReference>
<dbReference type="Proteomes" id="UP000006854">
    <property type="component" value="Chromosome"/>
</dbReference>
<evidence type="ECO:0000313" key="2">
    <source>
        <dbReference type="EMBL" id="CCA59218.1"/>
    </source>
</evidence>
<gene>
    <name evidence="2" type="ordered locus">SVEN_5932</name>
</gene>
<name>F2RAZ9_STRVP</name>
<accession>F2RAZ9</accession>
<dbReference type="PATRIC" id="fig|953739.5.peg.1145"/>
<keyword evidence="3" id="KW-1185">Reference proteome</keyword>
<dbReference type="GeneID" id="51866481"/>
<evidence type="ECO:0000313" key="3">
    <source>
        <dbReference type="Proteomes" id="UP000006854"/>
    </source>
</evidence>
<feature type="region of interest" description="Disordered" evidence="1">
    <location>
        <begin position="1"/>
        <end position="59"/>
    </location>
</feature>
<dbReference type="STRING" id="953739.SVEN_5932"/>
<dbReference type="EMBL" id="FR845719">
    <property type="protein sequence ID" value="CCA59218.1"/>
    <property type="molecule type" value="Genomic_DNA"/>
</dbReference>
<evidence type="ECO:0000256" key="1">
    <source>
        <dbReference type="SAM" id="MobiDB-lite"/>
    </source>
</evidence>
<dbReference type="KEGG" id="sve:SVEN_5932"/>